<feature type="compositionally biased region" description="Pro residues" evidence="10">
    <location>
        <begin position="110"/>
        <end position="139"/>
    </location>
</feature>
<dbReference type="Gene3D" id="2.60.40.1670">
    <property type="entry name" value="beta-sandwich domain of Sec23/24"/>
    <property type="match status" value="1"/>
</dbReference>
<dbReference type="InterPro" id="IPR036175">
    <property type="entry name" value="Sec23/24_helical_dom_sf"/>
</dbReference>
<dbReference type="Pfam" id="PF04815">
    <property type="entry name" value="Sec23_helical"/>
    <property type="match status" value="1"/>
</dbReference>
<dbReference type="Gene3D" id="1.20.120.730">
    <property type="entry name" value="Sec23/Sec24 helical domain"/>
    <property type="match status" value="1"/>
</dbReference>
<dbReference type="SUPFAM" id="SSF82754">
    <property type="entry name" value="C-terminal, gelsolin-like domain of Sec23/24"/>
    <property type="match status" value="1"/>
</dbReference>
<evidence type="ECO:0000313" key="16">
    <source>
        <dbReference type="EnsemblPlants" id="Pp3c1_17880V3.1"/>
    </source>
</evidence>
<dbReference type="GO" id="GO:0000139">
    <property type="term" value="C:Golgi membrane"/>
    <property type="evidence" value="ECO:0007669"/>
    <property type="project" value="UniProtKB-SubCell"/>
</dbReference>
<dbReference type="Pfam" id="PF08033">
    <property type="entry name" value="Sec23_BS"/>
    <property type="match status" value="1"/>
</dbReference>
<name>A0A2K1L8N0_PHYPA</name>
<evidence type="ECO:0000256" key="7">
    <source>
        <dbReference type="ARBA" id="ARBA00022927"/>
    </source>
</evidence>
<dbReference type="Gramene" id="Pp3c1_17880V3.2">
    <property type="protein sequence ID" value="Pp3c1_17880V3.2"/>
    <property type="gene ID" value="Pp3c1_17880"/>
</dbReference>
<evidence type="ECO:0000259" key="13">
    <source>
        <dbReference type="Pfam" id="PF04815"/>
    </source>
</evidence>
<evidence type="ECO:0000259" key="14">
    <source>
        <dbReference type="Pfam" id="PF08033"/>
    </source>
</evidence>
<dbReference type="AlphaFoldDB" id="A0A2K1L8N0"/>
<organism evidence="15">
    <name type="scientific">Physcomitrium patens</name>
    <name type="common">Spreading-leaved earth moss</name>
    <name type="synonym">Physcomitrella patens</name>
    <dbReference type="NCBI Taxonomy" id="3218"/>
    <lineage>
        <taxon>Eukaryota</taxon>
        <taxon>Viridiplantae</taxon>
        <taxon>Streptophyta</taxon>
        <taxon>Embryophyta</taxon>
        <taxon>Bryophyta</taxon>
        <taxon>Bryophytina</taxon>
        <taxon>Bryopsida</taxon>
        <taxon>Funariidae</taxon>
        <taxon>Funariales</taxon>
        <taxon>Funariaceae</taxon>
        <taxon>Physcomitrium</taxon>
    </lineage>
</organism>
<dbReference type="Gene3D" id="3.40.20.10">
    <property type="entry name" value="Severin"/>
    <property type="match status" value="1"/>
</dbReference>
<comment type="similarity">
    <text evidence="3">Belongs to the SEC23/SEC24 family. SEC24 subfamily.</text>
</comment>
<dbReference type="GeneID" id="112285106"/>
<evidence type="ECO:0000313" key="17">
    <source>
        <dbReference type="Proteomes" id="UP000006727"/>
    </source>
</evidence>
<dbReference type="RefSeq" id="XP_024381409.1">
    <property type="nucleotide sequence ID" value="XM_024525641.2"/>
</dbReference>
<dbReference type="STRING" id="3218.A0A2K1L8N0"/>
<dbReference type="InterPro" id="IPR036174">
    <property type="entry name" value="Znf_Sec23_Sec24_sf"/>
</dbReference>
<evidence type="ECO:0000256" key="10">
    <source>
        <dbReference type="SAM" id="MobiDB-lite"/>
    </source>
</evidence>
<keyword evidence="17" id="KW-1185">Reference proteome</keyword>
<keyword evidence="8" id="KW-0333">Golgi apparatus</keyword>
<evidence type="ECO:0000259" key="12">
    <source>
        <dbReference type="Pfam" id="PF04811"/>
    </source>
</evidence>
<dbReference type="OrthoDB" id="49016at2759"/>
<evidence type="ECO:0000256" key="1">
    <source>
        <dbReference type="ARBA" id="ARBA00004394"/>
    </source>
</evidence>
<dbReference type="InterPro" id="IPR006896">
    <property type="entry name" value="Sec23/24_trunk_dom"/>
</dbReference>
<dbReference type="EMBL" id="ABEU02000001">
    <property type="protein sequence ID" value="PNR62351.1"/>
    <property type="molecule type" value="Genomic_DNA"/>
</dbReference>
<dbReference type="PANTHER" id="PTHR13803">
    <property type="entry name" value="SEC24-RELATED PROTEIN"/>
    <property type="match status" value="1"/>
</dbReference>
<feature type="compositionally biased region" description="Pro residues" evidence="10">
    <location>
        <begin position="184"/>
        <end position="200"/>
    </location>
</feature>
<feature type="region of interest" description="Disordered" evidence="10">
    <location>
        <begin position="1"/>
        <end position="302"/>
    </location>
</feature>
<dbReference type="KEGG" id="ppp:112285106"/>
<dbReference type="GO" id="GO:0006886">
    <property type="term" value="P:intracellular protein transport"/>
    <property type="evidence" value="ECO:0007669"/>
    <property type="project" value="InterPro"/>
</dbReference>
<sequence length="1074" mass="116275">MQQQGGNPGSPRFPNSPNNPNARPQFSPFSAPGSVPRAGPPTWQGGASGPQFRLHVPGQPPGPPGAPKTLADQLQNPISPLPVGPPSAYRPEGPPAGYQPYNPTPLVSGPLPPPFARPPPPGGPPMAGPPVTIPTPSFSPPNLASMGASGQANSVGSPRFGPSGSVRAPLQGAGYGPPARFPMNPGPPPPSGVFPPPPGSRPSFSNPSQAPSPLGPQFGSPSSQPVSTGQQYNVMPQSPKSASTIPQPPQFSSMNPPQYGAPLSSQNFYGGPPPPPTAGHYGDGQVGAYSHPPPASSYGGNYHQVQGLVEDFQSLALVPVHGSPDSTVDPATLPRPLDGAEEVKPSGNLNCNPRYLRLTINAMPNAHSLMSRWHLPLGAVTHPLAEAPPGEEVPVVNFAGTIVRCRRCRTYINAYVMFTDGGRRWRCNVCSLLNEVPVDYFCPLDENGRRRDAGERPELSCGSVEFVAPTEYMVRPPMPPVYFFLIDVSLSAINSGMVMVAAATIKASLDKLLGFPRTQIGFMTFDSTLHFYNLKSSLTQPQMMVVADLDDPFLPLPDDLLVNLSESRSVVDTLLDSLPSMFENNVNIESALGPALKATFMVMSQLGGKLLLFQSTLPSLGLGRLKLRGDNPRIYGTDKEHLLRGTEEQFYKQMAADFSKYQIAVNIYAFGERYTDIASLGVLAKYTGGQVCYYPAFLALLHGEKFSYDLARDLSRETAWEAVMRIRCGKGIRFSSFHGHFMLRSSDLMALPAVDCDKAFAMQLQLEDTLLSTQTVYFQVALLYTSSTGERRIRVHTMATPVVNELSELYKAADVGAIASLMSRLAVEKTLQTKLEDSRQACQMRLVRSLQEYRKLFSVQHRTSNRLIYPESLKLLPLYTLAIIKNMALRGGFGDCSPDQRSAMGFQIMTMSIPRLLRLLYPSLIRLDEYLLQDSRGDGPAGLPAPLVLSSEQLDPRGAFLLNDGLSFILWLGKVLPAEFVKDLLGPEAAYTTDSTKIALVEQESVISKRLMSSLQALRQSCPAVYQLCTAVRQGEQPLEGTLVLSNLLEDRSSGATGYADFVAQIYRQVSQKI</sequence>
<comment type="subcellular location">
    <subcellularLocation>
        <location evidence="2">Endoplasmic reticulum membrane</location>
    </subcellularLocation>
    <subcellularLocation>
        <location evidence="1">Golgi apparatus membrane</location>
    </subcellularLocation>
</comment>
<gene>
    <name evidence="16" type="primary">LOC112285106</name>
    <name evidence="15" type="ORF">PHYPA_000775</name>
</gene>
<dbReference type="InterPro" id="IPR006900">
    <property type="entry name" value="Sec23/24_helical_dom"/>
</dbReference>
<dbReference type="SUPFAM" id="SSF82919">
    <property type="entry name" value="Zn-finger domain of Sec23/24"/>
    <property type="match status" value="1"/>
</dbReference>
<dbReference type="GO" id="GO:0070971">
    <property type="term" value="C:endoplasmic reticulum exit site"/>
    <property type="evidence" value="ECO:0000318"/>
    <property type="project" value="GO_Central"/>
</dbReference>
<evidence type="ECO:0000256" key="5">
    <source>
        <dbReference type="ARBA" id="ARBA00022824"/>
    </source>
</evidence>
<evidence type="ECO:0000256" key="8">
    <source>
        <dbReference type="ARBA" id="ARBA00023034"/>
    </source>
</evidence>
<dbReference type="InterPro" id="IPR041742">
    <property type="entry name" value="Sec24-like_trunk_dom"/>
</dbReference>
<evidence type="ECO:0000313" key="15">
    <source>
        <dbReference type="EMBL" id="PNR62351.1"/>
    </source>
</evidence>
<evidence type="ECO:0000256" key="9">
    <source>
        <dbReference type="ARBA" id="ARBA00023136"/>
    </source>
</evidence>
<dbReference type="Gene3D" id="2.30.30.380">
    <property type="entry name" value="Zn-finger domain of Sec23/24"/>
    <property type="match status" value="1"/>
</dbReference>
<dbReference type="GO" id="GO:0090110">
    <property type="term" value="P:COPII-coated vesicle cargo loading"/>
    <property type="evidence" value="ECO:0000318"/>
    <property type="project" value="GO_Central"/>
</dbReference>
<dbReference type="GO" id="GO:0030127">
    <property type="term" value="C:COPII vesicle coat"/>
    <property type="evidence" value="ECO:0000318"/>
    <property type="project" value="GO_Central"/>
</dbReference>
<evidence type="ECO:0000259" key="11">
    <source>
        <dbReference type="Pfam" id="PF04810"/>
    </source>
</evidence>
<dbReference type="InterPro" id="IPR006895">
    <property type="entry name" value="Znf_Sec23_Sec24"/>
</dbReference>
<dbReference type="FunCoup" id="A0A2K1L8N0">
    <property type="interactions" value="4406"/>
</dbReference>
<feature type="domain" description="Sec23/Sec24 helical" evidence="13">
    <location>
        <begin position="814"/>
        <end position="917"/>
    </location>
</feature>
<feature type="compositionally biased region" description="Polar residues" evidence="10">
    <location>
        <begin position="219"/>
        <end position="256"/>
    </location>
</feature>
<dbReference type="SUPFAM" id="SSF81811">
    <property type="entry name" value="Helical domain of Sec23/24"/>
    <property type="match status" value="1"/>
</dbReference>
<evidence type="ECO:0008006" key="18">
    <source>
        <dbReference type="Google" id="ProtNLM"/>
    </source>
</evidence>
<reference evidence="16" key="3">
    <citation type="submission" date="2020-12" db="UniProtKB">
        <authorList>
            <consortium name="EnsemblPlants"/>
        </authorList>
    </citation>
    <scope>IDENTIFICATION</scope>
</reference>
<evidence type="ECO:0000256" key="2">
    <source>
        <dbReference type="ARBA" id="ARBA00004586"/>
    </source>
</evidence>
<dbReference type="Proteomes" id="UP000006727">
    <property type="component" value="Chromosome 1"/>
</dbReference>
<keyword evidence="7" id="KW-0653">Protein transport</keyword>
<dbReference type="SUPFAM" id="SSF53300">
    <property type="entry name" value="vWA-like"/>
    <property type="match status" value="1"/>
</dbReference>
<dbReference type="InterPro" id="IPR012990">
    <property type="entry name" value="Beta-sandwich_Sec23_24"/>
</dbReference>
<accession>A0A2K1L8N0</accession>
<feature type="region of interest" description="Disordered" evidence="10">
    <location>
        <begin position="320"/>
        <end position="346"/>
    </location>
</feature>
<dbReference type="InterPro" id="IPR036180">
    <property type="entry name" value="Gelsolin-like_dom_sf"/>
</dbReference>
<dbReference type="EnsemblPlants" id="Pp3c1_17880V3.1">
    <property type="protein sequence ID" value="Pp3c1_17880V3.1"/>
    <property type="gene ID" value="Pp3c1_17880"/>
</dbReference>
<dbReference type="InterPro" id="IPR036465">
    <property type="entry name" value="vWFA_dom_sf"/>
</dbReference>
<evidence type="ECO:0000256" key="6">
    <source>
        <dbReference type="ARBA" id="ARBA00022892"/>
    </source>
</evidence>
<dbReference type="Gene3D" id="3.40.50.410">
    <property type="entry name" value="von Willebrand factor, type A domain"/>
    <property type="match status" value="1"/>
</dbReference>
<dbReference type="Pfam" id="PF04811">
    <property type="entry name" value="Sec23_trunk"/>
    <property type="match status" value="1"/>
</dbReference>
<reference evidence="15 17" key="1">
    <citation type="journal article" date="2008" name="Science">
        <title>The Physcomitrella genome reveals evolutionary insights into the conquest of land by plants.</title>
        <authorList>
            <person name="Rensing S."/>
            <person name="Lang D."/>
            <person name="Zimmer A."/>
            <person name="Terry A."/>
            <person name="Salamov A."/>
            <person name="Shapiro H."/>
            <person name="Nishiyama T."/>
            <person name="Perroud P.-F."/>
            <person name="Lindquist E."/>
            <person name="Kamisugi Y."/>
            <person name="Tanahashi T."/>
            <person name="Sakakibara K."/>
            <person name="Fujita T."/>
            <person name="Oishi K."/>
            <person name="Shin-I T."/>
            <person name="Kuroki Y."/>
            <person name="Toyoda A."/>
            <person name="Suzuki Y."/>
            <person name="Hashimoto A."/>
            <person name="Yamaguchi K."/>
            <person name="Sugano A."/>
            <person name="Kohara Y."/>
            <person name="Fujiyama A."/>
            <person name="Anterola A."/>
            <person name="Aoki S."/>
            <person name="Ashton N."/>
            <person name="Barbazuk W.B."/>
            <person name="Barker E."/>
            <person name="Bennetzen J."/>
            <person name="Bezanilla M."/>
            <person name="Blankenship R."/>
            <person name="Cho S.H."/>
            <person name="Dutcher S."/>
            <person name="Estelle M."/>
            <person name="Fawcett J.A."/>
            <person name="Gundlach H."/>
            <person name="Hanada K."/>
            <person name="Heyl A."/>
            <person name="Hicks K.A."/>
            <person name="Hugh J."/>
            <person name="Lohr M."/>
            <person name="Mayer K."/>
            <person name="Melkozernov A."/>
            <person name="Murata T."/>
            <person name="Nelson D."/>
            <person name="Pils B."/>
            <person name="Prigge M."/>
            <person name="Reiss B."/>
            <person name="Renner T."/>
            <person name="Rombauts S."/>
            <person name="Rushton P."/>
            <person name="Sanderfoot A."/>
            <person name="Schween G."/>
            <person name="Shiu S.-H."/>
            <person name="Stueber K."/>
            <person name="Theodoulou F.L."/>
            <person name="Tu H."/>
            <person name="Van de Peer Y."/>
            <person name="Verrier P.J."/>
            <person name="Waters E."/>
            <person name="Wood A."/>
            <person name="Yang L."/>
            <person name="Cove D."/>
            <person name="Cuming A."/>
            <person name="Hasebe M."/>
            <person name="Lucas S."/>
            <person name="Mishler D.B."/>
            <person name="Reski R."/>
            <person name="Grigoriev I."/>
            <person name="Quatrano R.S."/>
            <person name="Boore J.L."/>
        </authorList>
    </citation>
    <scope>NUCLEOTIDE SEQUENCE [LARGE SCALE GENOMIC DNA]</scope>
    <source>
        <strain evidence="16 17">cv. Gransden 2004</strain>
    </source>
</reference>
<dbReference type="Gramene" id="Pp3c1_17880V3.1">
    <property type="protein sequence ID" value="Pp3c1_17880V3.1"/>
    <property type="gene ID" value="Pp3c1_17880"/>
</dbReference>
<feature type="compositionally biased region" description="Polar residues" evidence="10">
    <location>
        <begin position="140"/>
        <end position="156"/>
    </location>
</feature>
<proteinExistence type="inferred from homology"/>
<keyword evidence="9" id="KW-0472">Membrane</keyword>
<dbReference type="InterPro" id="IPR029006">
    <property type="entry name" value="ADF-H/Gelsolin-like_dom_sf"/>
</dbReference>
<dbReference type="GO" id="GO:0005789">
    <property type="term" value="C:endoplasmic reticulum membrane"/>
    <property type="evidence" value="ECO:0007669"/>
    <property type="project" value="UniProtKB-SubCell"/>
</dbReference>
<reference evidence="15 17" key="2">
    <citation type="journal article" date="2018" name="Plant J.">
        <title>The Physcomitrella patens chromosome-scale assembly reveals moss genome structure and evolution.</title>
        <authorList>
            <person name="Lang D."/>
            <person name="Ullrich K.K."/>
            <person name="Murat F."/>
            <person name="Fuchs J."/>
            <person name="Jenkins J."/>
            <person name="Haas F.B."/>
            <person name="Piednoel M."/>
            <person name="Gundlach H."/>
            <person name="Van Bel M."/>
            <person name="Meyberg R."/>
            <person name="Vives C."/>
            <person name="Morata J."/>
            <person name="Symeonidi A."/>
            <person name="Hiss M."/>
            <person name="Muchero W."/>
            <person name="Kamisugi Y."/>
            <person name="Saleh O."/>
            <person name="Blanc G."/>
            <person name="Decker E.L."/>
            <person name="van Gessel N."/>
            <person name="Grimwood J."/>
            <person name="Hayes R.D."/>
            <person name="Graham S.W."/>
            <person name="Gunter L.E."/>
            <person name="McDaniel S.F."/>
            <person name="Hoernstein S.N.W."/>
            <person name="Larsson A."/>
            <person name="Li F.W."/>
            <person name="Perroud P.F."/>
            <person name="Phillips J."/>
            <person name="Ranjan P."/>
            <person name="Rokshar D.S."/>
            <person name="Rothfels C.J."/>
            <person name="Schneider L."/>
            <person name="Shu S."/>
            <person name="Stevenson D.W."/>
            <person name="Thummler F."/>
            <person name="Tillich M."/>
            <person name="Villarreal Aguilar J.C."/>
            <person name="Widiez T."/>
            <person name="Wong G.K."/>
            <person name="Wymore A."/>
            <person name="Zhang Y."/>
            <person name="Zimmer A.D."/>
            <person name="Quatrano R.S."/>
            <person name="Mayer K.F.X."/>
            <person name="Goodstein D."/>
            <person name="Casacuberta J.M."/>
            <person name="Vandepoele K."/>
            <person name="Reski R."/>
            <person name="Cuming A.C."/>
            <person name="Tuskan G.A."/>
            <person name="Maumus F."/>
            <person name="Salse J."/>
            <person name="Schmutz J."/>
            <person name="Rensing S.A."/>
        </authorList>
    </citation>
    <scope>NUCLEOTIDE SEQUENCE [LARGE SCALE GENOMIC DNA]</scope>
    <source>
        <strain evidence="16 17">cv. Gransden 2004</strain>
    </source>
</reference>
<evidence type="ECO:0000256" key="3">
    <source>
        <dbReference type="ARBA" id="ARBA00008334"/>
    </source>
</evidence>
<keyword evidence="5" id="KW-0256">Endoplasmic reticulum</keyword>
<dbReference type="PaxDb" id="3218-PP1S570_1V6.1"/>
<dbReference type="CDD" id="cd01479">
    <property type="entry name" value="Sec24-like"/>
    <property type="match status" value="1"/>
</dbReference>
<feature type="compositionally biased region" description="Low complexity" evidence="10">
    <location>
        <begin position="9"/>
        <end position="24"/>
    </location>
</feature>
<keyword evidence="6" id="KW-0931">ER-Golgi transport</keyword>
<dbReference type="PANTHER" id="PTHR13803:SF39">
    <property type="entry name" value="SECRETORY 24AB, ISOFORM A"/>
    <property type="match status" value="1"/>
</dbReference>
<feature type="domain" description="Sec23/Sec24 beta-sandwich" evidence="14">
    <location>
        <begin position="719"/>
        <end position="803"/>
    </location>
</feature>
<keyword evidence="4" id="KW-0813">Transport</keyword>
<dbReference type="OMA" id="AVECSKQ"/>
<dbReference type="SUPFAM" id="SSF81995">
    <property type="entry name" value="beta-sandwich domain of Sec23/24"/>
    <property type="match status" value="1"/>
</dbReference>
<dbReference type="Pfam" id="PF04810">
    <property type="entry name" value="zf-Sec23_Sec24"/>
    <property type="match status" value="1"/>
</dbReference>
<dbReference type="GO" id="GO:0000149">
    <property type="term" value="F:SNARE binding"/>
    <property type="evidence" value="ECO:0000318"/>
    <property type="project" value="GO_Central"/>
</dbReference>
<protein>
    <recommendedName>
        <fullName evidence="18">COP-II coat subunit</fullName>
    </recommendedName>
</protein>
<dbReference type="EnsemblPlants" id="Pp3c1_17880V3.2">
    <property type="protein sequence ID" value="Pp3c1_17880V3.2"/>
    <property type="gene ID" value="Pp3c1_17880"/>
</dbReference>
<feature type="domain" description="Sec23/Sec24 trunk" evidence="12">
    <location>
        <begin position="477"/>
        <end position="713"/>
    </location>
</feature>
<dbReference type="InterPro" id="IPR050550">
    <property type="entry name" value="SEC23_SEC24_subfamily"/>
</dbReference>
<feature type="domain" description="Zinc finger Sec23/Sec24-type" evidence="11">
    <location>
        <begin position="402"/>
        <end position="440"/>
    </location>
</feature>
<evidence type="ECO:0000256" key="4">
    <source>
        <dbReference type="ARBA" id="ARBA00022448"/>
    </source>
</evidence>
<dbReference type="GO" id="GO:0008270">
    <property type="term" value="F:zinc ion binding"/>
    <property type="evidence" value="ECO:0000318"/>
    <property type="project" value="GO_Central"/>
</dbReference>